<dbReference type="Pfam" id="PF13828">
    <property type="entry name" value="DUF4190"/>
    <property type="match status" value="1"/>
</dbReference>
<dbReference type="PATRIC" id="fig|33888.3.peg.1267"/>
<name>A0A160KS42_9MICO</name>
<dbReference type="OrthoDB" id="5244233at2"/>
<dbReference type="AlphaFoldDB" id="A0A160KS42"/>
<reference evidence="5 6" key="1">
    <citation type="submission" date="2016-05" db="EMBL/GenBank/DDBJ databases">
        <title>Complete genome sequence of Rathayibacter tritici NCPPB 1953.</title>
        <authorList>
            <person name="Park J."/>
            <person name="Lee H.-H."/>
            <person name="Lee S.-W."/>
            <person name="Seo Y.-S."/>
        </authorList>
    </citation>
    <scope>NUCLEOTIDE SEQUENCE [LARGE SCALE GENOMIC DNA]</scope>
    <source>
        <strain evidence="5 6">NCPPB 1953</strain>
    </source>
</reference>
<evidence type="ECO:0000256" key="2">
    <source>
        <dbReference type="SAM" id="Phobius"/>
    </source>
</evidence>
<keyword evidence="2" id="KW-0812">Transmembrane</keyword>
<organism evidence="5 6">
    <name type="scientific">Rathayibacter tritici</name>
    <dbReference type="NCBI Taxonomy" id="33888"/>
    <lineage>
        <taxon>Bacteria</taxon>
        <taxon>Bacillati</taxon>
        <taxon>Actinomycetota</taxon>
        <taxon>Actinomycetes</taxon>
        <taxon>Micrococcales</taxon>
        <taxon>Microbacteriaceae</taxon>
        <taxon>Rathayibacter</taxon>
    </lineage>
</organism>
<sequence length="149" mass="15045">MPDDSAPLPAPGWYPHPADLGSELYWDGAAWTDRSRPSSSAPVPAYGTPEGAPEQELYAYPSAPSSTAGRNPMAVASLVLGVLSLLINPLLVPSILAIVFSVRGRAAAAVVGGGRGLATAGLVTGILGLVSGVFTFVTNVSAELFGLAG</sequence>
<evidence type="ECO:0000256" key="1">
    <source>
        <dbReference type="SAM" id="MobiDB-lite"/>
    </source>
</evidence>
<feature type="region of interest" description="Disordered" evidence="1">
    <location>
        <begin position="33"/>
        <end position="69"/>
    </location>
</feature>
<feature type="domain" description="DUF4190" evidence="4">
    <location>
        <begin position="73"/>
        <end position="133"/>
    </location>
</feature>
<dbReference type="STRING" id="33888.A6122_1156"/>
<keyword evidence="6" id="KW-1185">Reference proteome</keyword>
<evidence type="ECO:0008006" key="7">
    <source>
        <dbReference type="Google" id="ProtNLM"/>
    </source>
</evidence>
<proteinExistence type="predicted"/>
<dbReference type="EMBL" id="CP015515">
    <property type="protein sequence ID" value="AND16303.1"/>
    <property type="molecule type" value="Genomic_DNA"/>
</dbReference>
<evidence type="ECO:0000313" key="6">
    <source>
        <dbReference type="Proteomes" id="UP000077071"/>
    </source>
</evidence>
<dbReference type="KEGG" id="rtn:A6122_1156"/>
<evidence type="ECO:0000259" key="3">
    <source>
        <dbReference type="Pfam" id="PF10708"/>
    </source>
</evidence>
<protein>
    <recommendedName>
        <fullName evidence="7">DUF4190 domain-containing protein</fullName>
    </recommendedName>
</protein>
<accession>A0A160KS42</accession>
<keyword evidence="2" id="KW-0472">Membrane</keyword>
<dbReference type="InterPro" id="IPR025241">
    <property type="entry name" value="DUF4190"/>
</dbReference>
<feature type="domain" description="DUF2510" evidence="3">
    <location>
        <begin position="11"/>
        <end position="42"/>
    </location>
</feature>
<dbReference type="InterPro" id="IPR018929">
    <property type="entry name" value="DUF2510"/>
</dbReference>
<dbReference type="RefSeq" id="WP_068252731.1">
    <property type="nucleotide sequence ID" value="NZ_CP015515.1"/>
</dbReference>
<feature type="transmembrane region" description="Helical" evidence="2">
    <location>
        <begin position="74"/>
        <end position="102"/>
    </location>
</feature>
<evidence type="ECO:0000259" key="4">
    <source>
        <dbReference type="Pfam" id="PF13828"/>
    </source>
</evidence>
<feature type="transmembrane region" description="Helical" evidence="2">
    <location>
        <begin position="114"/>
        <end position="137"/>
    </location>
</feature>
<dbReference type="Pfam" id="PF10708">
    <property type="entry name" value="DUF2510"/>
    <property type="match status" value="1"/>
</dbReference>
<evidence type="ECO:0000313" key="5">
    <source>
        <dbReference type="EMBL" id="AND16303.1"/>
    </source>
</evidence>
<dbReference type="Proteomes" id="UP000077071">
    <property type="component" value="Chromosome"/>
</dbReference>
<keyword evidence="2" id="KW-1133">Transmembrane helix</keyword>
<gene>
    <name evidence="5" type="ORF">A6122_1156</name>
</gene>